<protein>
    <submittedName>
        <fullName evidence="1">Uncharacterized protein</fullName>
    </submittedName>
</protein>
<gene>
    <name evidence="1" type="ordered locus">pQBR0243</name>
</gene>
<reference evidence="1 2" key="1">
    <citation type="journal article" date="2007" name="ISME J.">
        <title>Sequence-based analysis of pQBR103; a representative of a unique, transfer-proficient mega plasmid resident in the microbial community of sugar beet.</title>
        <authorList>
            <person name="Tett A."/>
            <person name="Spiers A.J."/>
            <person name="Crossman L.C."/>
            <person name="Ager D."/>
            <person name="Ciric L."/>
            <person name="Dow J.M."/>
            <person name="Fry J.C."/>
            <person name="Harris D."/>
            <person name="Lilley A."/>
            <person name="Oliver A."/>
            <person name="Parkhill J."/>
            <person name="Quail M.A."/>
            <person name="Rainey P.B."/>
            <person name="Saunders N.J."/>
            <person name="Seeger K."/>
            <person name="Snyder L.A.S."/>
            <person name="Squares R."/>
            <person name="Thomas C.M."/>
            <person name="Turner S.L."/>
            <person name="Zhang X.-X."/>
            <person name="Field D."/>
            <person name="Bailey M.J."/>
        </authorList>
    </citation>
    <scope>NUCLEOTIDE SEQUENCE [LARGE SCALE GENOMIC DNA]</scope>
    <source>
        <strain evidence="1 2">SBW25</strain>
    </source>
</reference>
<proteinExistence type="predicted"/>
<geneLocation type="plasmid" evidence="1 2">
    <name>pQBR103</name>
</geneLocation>
<keyword evidence="1" id="KW-0614">Plasmid</keyword>
<dbReference type="Proteomes" id="UP000002332">
    <property type="component" value="Plasmid pQBR103"/>
</dbReference>
<organism evidence="1 2">
    <name type="scientific">Pseudomonas fluorescens (strain SBW25)</name>
    <dbReference type="NCBI Taxonomy" id="216595"/>
    <lineage>
        <taxon>Bacteria</taxon>
        <taxon>Pseudomonadati</taxon>
        <taxon>Pseudomonadota</taxon>
        <taxon>Gammaproteobacteria</taxon>
        <taxon>Pseudomonadales</taxon>
        <taxon>Pseudomonadaceae</taxon>
        <taxon>Pseudomonas</taxon>
    </lineage>
</organism>
<evidence type="ECO:0000313" key="1">
    <source>
        <dbReference type="EMBL" id="CAM96275.1"/>
    </source>
</evidence>
<dbReference type="AlphaFoldDB" id="A4V6W4"/>
<evidence type="ECO:0000313" key="2">
    <source>
        <dbReference type="Proteomes" id="UP000002332"/>
    </source>
</evidence>
<sequence>MHQFLISTTVGFHVSKGVIMSVEQNMADFVAKSLIKFDEPLIGSFINGGAIPGGVDGANRYLLAMALRDISPEKLATITSISLPLAEHLTKWLDAGTRS</sequence>
<accession>A4V6W4</accession>
<name>A4V6W4_PSEFS</name>
<dbReference type="EMBL" id="AM235768">
    <property type="protein sequence ID" value="CAM96275.1"/>
    <property type="molecule type" value="Genomic_DNA"/>
</dbReference>